<dbReference type="Proteomes" id="UP000189703">
    <property type="component" value="Unplaced"/>
</dbReference>
<dbReference type="GeneID" id="104591099"/>
<dbReference type="InterPro" id="IPR050148">
    <property type="entry name" value="Terpene_synthase-like"/>
</dbReference>
<dbReference type="Gene3D" id="1.50.10.130">
    <property type="entry name" value="Terpene synthase, N-terminal domain"/>
    <property type="match status" value="1"/>
</dbReference>
<dbReference type="FunFam" id="1.10.600.10:FF:000007">
    <property type="entry name" value="Isoprene synthase, chloroplastic"/>
    <property type="match status" value="1"/>
</dbReference>
<feature type="domain" description="Terpene synthase metal-binding" evidence="6">
    <location>
        <begin position="312"/>
        <end position="552"/>
    </location>
</feature>
<dbReference type="InterPro" id="IPR008930">
    <property type="entry name" value="Terpenoid_cyclase/PrenylTrfase"/>
</dbReference>
<dbReference type="GO" id="GO:0000287">
    <property type="term" value="F:magnesium ion binding"/>
    <property type="evidence" value="ECO:0007669"/>
    <property type="project" value="InterPro"/>
</dbReference>
<protein>
    <submittedName>
        <fullName evidence="8 9">(3S,6E)-nerolidol synthase 1-like</fullName>
    </submittedName>
</protein>
<dbReference type="InterPro" id="IPR001906">
    <property type="entry name" value="Terpene_synth_N"/>
</dbReference>
<evidence type="ECO:0000259" key="6">
    <source>
        <dbReference type="Pfam" id="PF03936"/>
    </source>
</evidence>
<evidence type="ECO:0000313" key="8">
    <source>
        <dbReference type="RefSeq" id="XP_010248179.1"/>
    </source>
</evidence>
<evidence type="ECO:0000313" key="7">
    <source>
        <dbReference type="Proteomes" id="UP000189703"/>
    </source>
</evidence>
<evidence type="ECO:0000313" key="9">
    <source>
        <dbReference type="RefSeq" id="XP_010248191.1"/>
    </source>
</evidence>
<keyword evidence="4" id="KW-0456">Lyase</keyword>
<keyword evidence="7" id="KW-1185">Reference proteome</keyword>
<dbReference type="PANTHER" id="PTHR31225">
    <property type="entry name" value="OS04G0344100 PROTEIN-RELATED"/>
    <property type="match status" value="1"/>
</dbReference>
<dbReference type="InterPro" id="IPR044814">
    <property type="entry name" value="Terpene_cyclase_plant_C1"/>
</dbReference>
<dbReference type="SUPFAM" id="SSF48239">
    <property type="entry name" value="Terpenoid cyclases/Protein prenyltransferases"/>
    <property type="match status" value="1"/>
</dbReference>
<dbReference type="GO" id="GO:0010333">
    <property type="term" value="F:terpene synthase activity"/>
    <property type="evidence" value="ECO:0000318"/>
    <property type="project" value="GO_Central"/>
</dbReference>
<keyword evidence="3" id="KW-0460">Magnesium</keyword>
<feature type="domain" description="Terpene synthase N-terminal" evidence="5">
    <location>
        <begin position="117"/>
        <end position="255"/>
    </location>
</feature>
<dbReference type="KEGG" id="nnu:104591086"/>
<evidence type="ECO:0000256" key="3">
    <source>
        <dbReference type="ARBA" id="ARBA00022842"/>
    </source>
</evidence>
<accession>A0A1U7Z4L4</accession>
<sequence>MSFLSIITAEPTVQPITRTKLVEQWPSHGPKPIRWWNCRLHASQTTRNQSSLKLSTIFGPAEAFNIITCKASSGEFMTEKGSLLSWESPSALHMEDIICGKHRNRCEELCGLLLKVEDPLESMALIDALQRLCIDHHFEEEIRTVLSVLYTRFGSDIYQMGTGSLHDVSLCFRLFRQAGYCVPTDVFDKFRDNRGRFKPELNEDTRGMLSLFEASHLGIHGEDILDEANELAYKHLSASRLNLSPPLARAVEDTLKHPFNKSLASFKVKSYLKNFSSSYWWHNSLQELAKVEFNLVQSLHRQEVAQVSQWWRDLGLSDELKFARNQPLKWYMWSMVVLRDPRFSEQRIDLTKPIALIYIIDDIFDVYGTLDELVIFTEVINKWELVAAEQLPKYMRKCFKALYGITNEICTKVFKETGWNPINSLQKAWASLCNAFLVEAKWFSSRQLPNETDYLKNGIVSSGVHVALIHIFFLLGQGITKESVDYLDAAPAIISSSASILRLWDDLGSAKDENQEGYDGSYIECYMKNHQGISIEGARNHVLGMISDSWKQLNQECLSPNPFSPTFIEAIHNFAKMVSVMYDYDDYRRLPVLEEYINSLLFENIPLRG</sequence>
<dbReference type="Pfam" id="PF03936">
    <property type="entry name" value="Terpene_synth_C"/>
    <property type="match status" value="1"/>
</dbReference>
<dbReference type="SUPFAM" id="SSF48576">
    <property type="entry name" value="Terpenoid synthases"/>
    <property type="match status" value="1"/>
</dbReference>
<comment type="cofactor">
    <cofactor evidence="1">
        <name>Mg(2+)</name>
        <dbReference type="ChEBI" id="CHEBI:18420"/>
    </cofactor>
</comment>
<evidence type="ECO:0000256" key="1">
    <source>
        <dbReference type="ARBA" id="ARBA00001946"/>
    </source>
</evidence>
<dbReference type="Pfam" id="PF01397">
    <property type="entry name" value="Terpene_synth"/>
    <property type="match status" value="1"/>
</dbReference>
<dbReference type="OrthoDB" id="1921927at2759"/>
<dbReference type="CDD" id="cd00684">
    <property type="entry name" value="Terpene_cyclase_plant_C1"/>
    <property type="match status" value="1"/>
</dbReference>
<dbReference type="InterPro" id="IPR034741">
    <property type="entry name" value="Terpene_cyclase-like_1_C"/>
</dbReference>
<dbReference type="InterPro" id="IPR036965">
    <property type="entry name" value="Terpene_synth_N_sf"/>
</dbReference>
<dbReference type="STRING" id="4432.A0A1U7Z4L4"/>
<reference evidence="8 9" key="1">
    <citation type="submission" date="2025-04" db="UniProtKB">
        <authorList>
            <consortium name="RefSeq"/>
        </authorList>
    </citation>
    <scope>IDENTIFICATION</scope>
</reference>
<evidence type="ECO:0000256" key="4">
    <source>
        <dbReference type="ARBA" id="ARBA00023239"/>
    </source>
</evidence>
<dbReference type="OMA" id="MMTAIQG"/>
<dbReference type="RefSeq" id="XP_010248191.1">
    <property type="nucleotide sequence ID" value="XM_010249889.2"/>
</dbReference>
<gene>
    <name evidence="8" type="primary">LOC104591086</name>
    <name evidence="9" type="synonym">LOC104591099</name>
</gene>
<dbReference type="AlphaFoldDB" id="A0A1U7Z4L4"/>
<dbReference type="GO" id="GO:0016102">
    <property type="term" value="P:diterpenoid biosynthetic process"/>
    <property type="evidence" value="ECO:0007669"/>
    <property type="project" value="InterPro"/>
</dbReference>
<proteinExistence type="predicted"/>
<organism evidence="7 8">
    <name type="scientific">Nelumbo nucifera</name>
    <name type="common">Sacred lotus</name>
    <dbReference type="NCBI Taxonomy" id="4432"/>
    <lineage>
        <taxon>Eukaryota</taxon>
        <taxon>Viridiplantae</taxon>
        <taxon>Streptophyta</taxon>
        <taxon>Embryophyta</taxon>
        <taxon>Tracheophyta</taxon>
        <taxon>Spermatophyta</taxon>
        <taxon>Magnoliopsida</taxon>
        <taxon>Proteales</taxon>
        <taxon>Nelumbonaceae</taxon>
        <taxon>Nelumbo</taxon>
    </lineage>
</organism>
<dbReference type="GeneID" id="104591086"/>
<dbReference type="RefSeq" id="XP_010248179.1">
    <property type="nucleotide sequence ID" value="XM_010249877.2"/>
</dbReference>
<name>A0A1U7Z4L4_NELNU</name>
<keyword evidence="2" id="KW-0479">Metal-binding</keyword>
<dbReference type="eggNOG" id="ENOG502QTGK">
    <property type="taxonomic scope" value="Eukaryota"/>
</dbReference>
<dbReference type="KEGG" id="nnu:104591099"/>
<dbReference type="GO" id="GO:0046246">
    <property type="term" value="P:terpene biosynthetic process"/>
    <property type="evidence" value="ECO:0000318"/>
    <property type="project" value="GO_Central"/>
</dbReference>
<dbReference type="SFLD" id="SFLDG01019">
    <property type="entry name" value="Terpene_Cyclase_Like_1_C_Termi"/>
    <property type="match status" value="1"/>
</dbReference>
<dbReference type="SFLD" id="SFLDS00005">
    <property type="entry name" value="Isoprenoid_Synthase_Type_I"/>
    <property type="match status" value="1"/>
</dbReference>
<evidence type="ECO:0000256" key="2">
    <source>
        <dbReference type="ARBA" id="ARBA00022723"/>
    </source>
</evidence>
<dbReference type="InterPro" id="IPR005630">
    <property type="entry name" value="Terpene_synthase_metal-bd"/>
</dbReference>
<dbReference type="Gene3D" id="1.10.600.10">
    <property type="entry name" value="Farnesyl Diphosphate Synthase"/>
    <property type="match status" value="1"/>
</dbReference>
<dbReference type="InterPro" id="IPR008949">
    <property type="entry name" value="Isoprenoid_synthase_dom_sf"/>
</dbReference>
<dbReference type="PANTHER" id="PTHR31225:SF0">
    <property type="entry name" value="S-(+)-LINALOOL SYNTHASE, CHLOROPLASTIC"/>
    <property type="match status" value="1"/>
</dbReference>
<evidence type="ECO:0000259" key="5">
    <source>
        <dbReference type="Pfam" id="PF01397"/>
    </source>
</evidence>